<dbReference type="RefSeq" id="WP_068719232.1">
    <property type="nucleotide sequence ID" value="NZ_LWDV01000010.1"/>
</dbReference>
<evidence type="ECO:0000313" key="1">
    <source>
        <dbReference type="EMBL" id="OCL25320.1"/>
    </source>
</evidence>
<keyword evidence="2" id="KW-1185">Reference proteome</keyword>
<dbReference type="OrthoDB" id="2111191at2"/>
<gene>
    <name evidence="1" type="ORF">U472_13260</name>
</gene>
<dbReference type="AlphaFoldDB" id="A0A1C0A5A3"/>
<dbReference type="EMBL" id="LWDV01000010">
    <property type="protein sequence ID" value="OCL25320.1"/>
    <property type="molecule type" value="Genomic_DNA"/>
</dbReference>
<reference evidence="1 2" key="2">
    <citation type="submission" date="2016-08" db="EMBL/GenBank/DDBJ databases">
        <title>Orenia metallireducens sp. nov. strain Z6, a Novel Metal-reducing Firmicute from the Deep Subsurface.</title>
        <authorList>
            <person name="Maxim B.I."/>
            <person name="Kenneth K."/>
            <person name="Flynn T.M."/>
            <person name="Oloughlin E.J."/>
            <person name="Locke R.A."/>
            <person name="Weber J.R."/>
            <person name="Egan S.M."/>
            <person name="Mackie R.I."/>
            <person name="Cann I.K."/>
        </authorList>
    </citation>
    <scope>NUCLEOTIDE SEQUENCE [LARGE SCALE GENOMIC DNA]</scope>
    <source>
        <strain evidence="1 2">Z6</strain>
    </source>
</reference>
<accession>A0A1C0A5A3</accession>
<comment type="caution">
    <text evidence="1">The sequence shown here is derived from an EMBL/GenBank/DDBJ whole genome shotgun (WGS) entry which is preliminary data.</text>
</comment>
<organism evidence="1 2">
    <name type="scientific">Orenia metallireducens</name>
    <dbReference type="NCBI Taxonomy" id="1413210"/>
    <lineage>
        <taxon>Bacteria</taxon>
        <taxon>Bacillati</taxon>
        <taxon>Bacillota</taxon>
        <taxon>Clostridia</taxon>
        <taxon>Halanaerobiales</taxon>
        <taxon>Halobacteroidaceae</taxon>
        <taxon>Orenia</taxon>
    </lineage>
</organism>
<sequence>MGNNNTDLNITHKELLTFTNLTNLEWQFVNLEENETDANGITRTRSTKLNDLLSDPKSFVRKNAEGKVEKYEYMEGVKKEEDITPEHLEKGLFQIRQKAGIAMEYLEKSKECDEGKFIQDWEVIYGADNYKIVTDYIDNIYDETQKVIDPSYDPNDQDNRPKLYKSRQELEDIKKEKRWVEIGFEAVTTGLEIKSGFALTASYLFS</sequence>
<name>A0A1C0A5A3_9FIRM</name>
<evidence type="ECO:0000313" key="2">
    <source>
        <dbReference type="Proteomes" id="UP000093514"/>
    </source>
</evidence>
<reference evidence="2" key="1">
    <citation type="submission" date="2016-07" db="EMBL/GenBank/DDBJ databases">
        <authorList>
            <person name="Florea S."/>
            <person name="Webb J.S."/>
            <person name="Jaromczyk J."/>
            <person name="Schardl C.L."/>
        </authorList>
    </citation>
    <scope>NUCLEOTIDE SEQUENCE [LARGE SCALE GENOMIC DNA]</scope>
    <source>
        <strain evidence="2">Z6</strain>
    </source>
</reference>
<dbReference type="Proteomes" id="UP000093514">
    <property type="component" value="Unassembled WGS sequence"/>
</dbReference>
<proteinExistence type="predicted"/>
<protein>
    <submittedName>
        <fullName evidence="1">Uncharacterized protein</fullName>
    </submittedName>
</protein>